<dbReference type="AlphaFoldDB" id="A0A5J4TMF4"/>
<reference evidence="2 3" key="1">
    <citation type="submission" date="2019-03" db="EMBL/GenBank/DDBJ databases">
        <title>Single cell metagenomics reveals metabolic interactions within the superorganism composed of flagellate Streblomastix strix and complex community of Bacteroidetes bacteria on its surface.</title>
        <authorList>
            <person name="Treitli S.C."/>
            <person name="Kolisko M."/>
            <person name="Husnik F."/>
            <person name="Keeling P."/>
            <person name="Hampl V."/>
        </authorList>
    </citation>
    <scope>NUCLEOTIDE SEQUENCE [LARGE SCALE GENOMIC DNA]</scope>
    <source>
        <strain evidence="2">ST1C</strain>
    </source>
</reference>
<evidence type="ECO:0000256" key="1">
    <source>
        <dbReference type="SAM" id="MobiDB-lite"/>
    </source>
</evidence>
<feature type="compositionally biased region" description="Low complexity" evidence="1">
    <location>
        <begin position="86"/>
        <end position="98"/>
    </location>
</feature>
<proteinExistence type="predicted"/>
<accession>A0A5J4TMF4</accession>
<evidence type="ECO:0000313" key="2">
    <source>
        <dbReference type="EMBL" id="KAA6359000.1"/>
    </source>
</evidence>
<feature type="region of interest" description="Disordered" evidence="1">
    <location>
        <begin position="1"/>
        <end position="54"/>
    </location>
</feature>
<protein>
    <submittedName>
        <fullName evidence="2">Uncharacterized protein</fullName>
    </submittedName>
</protein>
<dbReference type="EMBL" id="SNRW01029053">
    <property type="protein sequence ID" value="KAA6359000.1"/>
    <property type="molecule type" value="Genomic_DNA"/>
</dbReference>
<organism evidence="2 3">
    <name type="scientific">Streblomastix strix</name>
    <dbReference type="NCBI Taxonomy" id="222440"/>
    <lineage>
        <taxon>Eukaryota</taxon>
        <taxon>Metamonada</taxon>
        <taxon>Preaxostyla</taxon>
        <taxon>Oxymonadida</taxon>
        <taxon>Streblomastigidae</taxon>
        <taxon>Streblomastix</taxon>
    </lineage>
</organism>
<name>A0A5J4TMF4_9EUKA</name>
<feature type="region of interest" description="Disordered" evidence="1">
    <location>
        <begin position="86"/>
        <end position="108"/>
    </location>
</feature>
<dbReference type="Proteomes" id="UP000324800">
    <property type="component" value="Unassembled WGS sequence"/>
</dbReference>
<feature type="compositionally biased region" description="Polar residues" evidence="1">
    <location>
        <begin position="1"/>
        <end position="53"/>
    </location>
</feature>
<gene>
    <name evidence="2" type="ORF">EZS28_045474</name>
</gene>
<comment type="caution">
    <text evidence="2">The sequence shown here is derived from an EMBL/GenBank/DDBJ whole genome shotgun (WGS) entry which is preliminary data.</text>
</comment>
<evidence type="ECO:0000313" key="3">
    <source>
        <dbReference type="Proteomes" id="UP000324800"/>
    </source>
</evidence>
<sequence>MYTPRRPQSSNRQHHSSPQLTHTINSTSTSRLINKTSEISPSKESITIQSPHLEQQKEIKADAFRIAPQMNENGYAQRQSKQYLVIQQQQRRSVGSQGNRKSNDDLSKQVLLDQFESISSTTTAGYVKPQKKH</sequence>